<name>A0A3S9N5B1_9BURK</name>
<organism evidence="1 2">
    <name type="scientific">Burkholderia cenocepacia</name>
    <dbReference type="NCBI Taxonomy" id="95486"/>
    <lineage>
        <taxon>Bacteria</taxon>
        <taxon>Pseudomonadati</taxon>
        <taxon>Pseudomonadota</taxon>
        <taxon>Betaproteobacteria</taxon>
        <taxon>Burkholderiales</taxon>
        <taxon>Burkholderiaceae</taxon>
        <taxon>Burkholderia</taxon>
        <taxon>Burkholderia cepacia complex</taxon>
    </lineage>
</organism>
<gene>
    <name evidence="1" type="ORF">D5R55_06915</name>
</gene>
<dbReference type="EMBL" id="CP034545">
    <property type="protein sequence ID" value="AZQ50751.1"/>
    <property type="molecule type" value="Genomic_DNA"/>
</dbReference>
<dbReference type="AlphaFoldDB" id="A0A3S9N5B1"/>
<proteinExistence type="predicted"/>
<protein>
    <submittedName>
        <fullName evidence="1">Uncharacterized protein</fullName>
    </submittedName>
</protein>
<accession>A0A3S9N5B1</accession>
<evidence type="ECO:0000313" key="1">
    <source>
        <dbReference type="EMBL" id="AZQ50751.1"/>
    </source>
</evidence>
<dbReference type="Proteomes" id="UP000277191">
    <property type="component" value="Chromosome 1"/>
</dbReference>
<sequence length="148" mass="16247">MKLSEDLIKDIYAYGAAGREAWKKGEIADAGVSFIKAWEILPEPREQYDLAQSMARGFVVFYRDTKQFEPPRITLTCPAPSSRVMNGTPCAVPGLCRTVTTAHARKLNATSPVARPAFEVTTSPRASGRLPHSGCLTKKCVIYRVVTS</sequence>
<reference evidence="1 2" key="1">
    <citation type="submission" date="2018-12" db="EMBL/GenBank/DDBJ databases">
        <title>Cadmium resistance mechanism in endophytic bacteria Burkholderia cenocepacia YG-3.</title>
        <authorList>
            <person name="Zhang X."/>
            <person name="Wang X."/>
            <person name="Zhu Y."/>
        </authorList>
    </citation>
    <scope>NUCLEOTIDE SEQUENCE [LARGE SCALE GENOMIC DNA]</scope>
    <source>
        <strain evidence="1 2">YG-3</strain>
    </source>
</reference>
<evidence type="ECO:0000313" key="2">
    <source>
        <dbReference type="Proteomes" id="UP000277191"/>
    </source>
</evidence>